<dbReference type="Proteomes" id="UP000325755">
    <property type="component" value="Chromosome"/>
</dbReference>
<dbReference type="AlphaFoldDB" id="A0A5Q0BP02"/>
<keyword evidence="1" id="KW-0472">Membrane</keyword>
<keyword evidence="3" id="KW-1185">Reference proteome</keyword>
<evidence type="ECO:0000313" key="3">
    <source>
        <dbReference type="Proteomes" id="UP000325755"/>
    </source>
</evidence>
<dbReference type="EMBL" id="CP044205">
    <property type="protein sequence ID" value="QFY43476.1"/>
    <property type="molecule type" value="Genomic_DNA"/>
</dbReference>
<sequence length="269" mass="29174">MNCLVSIVKIWVLLGIISLGWCSFIYADVQYSLNIGVDAASRDFLNSNQQCVAIAYASPLSEGNTVVVSLVFAPINDSTNIAFDYGWALYTSLDYPVAVFDVINMAVTQTNVGSQRAYRFDGKTIISDGTGVYGYITLYYNAPPESQPVTAGLAQYIYDTSQQPNKLAPINYHTLNRFETLSIPMSGSTVWVFVASNIAVGSVLPVNIMKPVSDSTSATSNNASTSAAAQTTMLQISRYLPVDLSVPSQIAIHFELDINAFAYDSTMTQ</sequence>
<name>A0A5Q0BP02_9GAMM</name>
<evidence type="ECO:0000313" key="2">
    <source>
        <dbReference type="EMBL" id="QFY43476.1"/>
    </source>
</evidence>
<accession>A0A5Q0BP02</accession>
<keyword evidence="1" id="KW-0812">Transmembrane</keyword>
<gene>
    <name evidence="2" type="ORF">F6R98_13315</name>
</gene>
<reference evidence="2 3" key="1">
    <citation type="submission" date="2019-09" db="EMBL/GenBank/DDBJ databases">
        <title>Ecophysiology of the spiral-shaped methanotroph Methylospira mobilis as revealed by the complete genome sequence.</title>
        <authorList>
            <person name="Oshkin I.Y."/>
            <person name="Dedysh S.N."/>
            <person name="Miroshnikov K."/>
            <person name="Danilova O.V."/>
            <person name="Hakobyan A."/>
            <person name="Liesack W."/>
        </authorList>
    </citation>
    <scope>NUCLEOTIDE SEQUENCE [LARGE SCALE GENOMIC DNA]</scope>
    <source>
        <strain evidence="2 3">Shm1</strain>
    </source>
</reference>
<protein>
    <submittedName>
        <fullName evidence="2">Uncharacterized protein</fullName>
    </submittedName>
</protein>
<dbReference type="InParanoid" id="A0A5Q0BP02"/>
<keyword evidence="1" id="KW-1133">Transmembrane helix</keyword>
<proteinExistence type="predicted"/>
<evidence type="ECO:0000256" key="1">
    <source>
        <dbReference type="SAM" id="Phobius"/>
    </source>
</evidence>
<dbReference type="RefSeq" id="WP_153249460.1">
    <property type="nucleotide sequence ID" value="NZ_CP044205.1"/>
</dbReference>
<dbReference type="KEGG" id="mmob:F6R98_13315"/>
<feature type="transmembrane region" description="Helical" evidence="1">
    <location>
        <begin position="7"/>
        <end position="27"/>
    </location>
</feature>
<organism evidence="2 3">
    <name type="scientific">Candidatus Methylospira mobilis</name>
    <dbReference type="NCBI Taxonomy" id="1808979"/>
    <lineage>
        <taxon>Bacteria</taxon>
        <taxon>Pseudomonadati</taxon>
        <taxon>Pseudomonadota</taxon>
        <taxon>Gammaproteobacteria</taxon>
        <taxon>Methylococcales</taxon>
        <taxon>Methylococcaceae</taxon>
        <taxon>Candidatus Methylospira</taxon>
    </lineage>
</organism>